<keyword evidence="1" id="KW-0812">Transmembrane</keyword>
<accession>A0A6L2NRS6</accession>
<gene>
    <name evidence="2" type="ORF">Tci_061069</name>
</gene>
<protein>
    <submittedName>
        <fullName evidence="2">Uncharacterized protein</fullName>
    </submittedName>
</protein>
<organism evidence="2">
    <name type="scientific">Tanacetum cinerariifolium</name>
    <name type="common">Dalmatian daisy</name>
    <name type="synonym">Chrysanthemum cinerariifolium</name>
    <dbReference type="NCBI Taxonomy" id="118510"/>
    <lineage>
        <taxon>Eukaryota</taxon>
        <taxon>Viridiplantae</taxon>
        <taxon>Streptophyta</taxon>
        <taxon>Embryophyta</taxon>
        <taxon>Tracheophyta</taxon>
        <taxon>Spermatophyta</taxon>
        <taxon>Magnoliopsida</taxon>
        <taxon>eudicotyledons</taxon>
        <taxon>Gunneridae</taxon>
        <taxon>Pentapetalae</taxon>
        <taxon>asterids</taxon>
        <taxon>campanulids</taxon>
        <taxon>Asterales</taxon>
        <taxon>Asteraceae</taxon>
        <taxon>Asteroideae</taxon>
        <taxon>Anthemideae</taxon>
        <taxon>Anthemidinae</taxon>
        <taxon>Tanacetum</taxon>
    </lineage>
</organism>
<feature type="non-terminal residue" evidence="2">
    <location>
        <position position="1"/>
    </location>
</feature>
<dbReference type="AlphaFoldDB" id="A0A6L2NRS6"/>
<sequence>AEIGQKCGAHKRLCGALLGLKDFLVLLKLVLLVMVSTAGYKAASPTKESFVKSSEMLENQENVKSRSDKGYHAVLPPYTRNYIPPKPDLMFIDEQVESESVDVVSNVTSSAVETVESKVEFVDVKNKGVYSAIETKPVKKNNFSPPIIKDWNSDDGSEVEFEPTVEVKTVRPCIKKIKFVKTAREKVEKTAQAKEIADLKKRVKKLERKRRSRNPGMNLFKIATSRRRSLGEEVASKQGRNLKQRSIFKESDFDVQAMMDADYEVAARLRAEERRRKPLTKAQKRNQI</sequence>
<dbReference type="EMBL" id="BKCJ010009886">
    <property type="protein sequence ID" value="GEU89091.1"/>
    <property type="molecule type" value="Genomic_DNA"/>
</dbReference>
<name>A0A6L2NRS6_TANCI</name>
<proteinExistence type="predicted"/>
<keyword evidence="1" id="KW-0472">Membrane</keyword>
<evidence type="ECO:0000256" key="1">
    <source>
        <dbReference type="SAM" id="Phobius"/>
    </source>
</evidence>
<keyword evidence="1" id="KW-1133">Transmembrane helix</keyword>
<comment type="caution">
    <text evidence="2">The sequence shown here is derived from an EMBL/GenBank/DDBJ whole genome shotgun (WGS) entry which is preliminary data.</text>
</comment>
<reference evidence="2" key="1">
    <citation type="journal article" date="2019" name="Sci. Rep.">
        <title>Draft genome of Tanacetum cinerariifolium, the natural source of mosquito coil.</title>
        <authorList>
            <person name="Yamashiro T."/>
            <person name="Shiraishi A."/>
            <person name="Satake H."/>
            <person name="Nakayama K."/>
        </authorList>
    </citation>
    <scope>NUCLEOTIDE SEQUENCE</scope>
</reference>
<feature type="transmembrane region" description="Helical" evidence="1">
    <location>
        <begin position="23"/>
        <end position="43"/>
    </location>
</feature>
<evidence type="ECO:0000313" key="2">
    <source>
        <dbReference type="EMBL" id="GEU89091.1"/>
    </source>
</evidence>